<dbReference type="InterPro" id="IPR003352">
    <property type="entry name" value="PTS_EIIC"/>
</dbReference>
<protein>
    <recommendedName>
        <fullName evidence="8">Permease IIC component</fullName>
    </recommendedName>
</protein>
<evidence type="ECO:0000259" key="10">
    <source>
        <dbReference type="PROSITE" id="PS51105"/>
    </source>
</evidence>
<dbReference type="InterPro" id="IPR051088">
    <property type="entry name" value="PTS_Sugar-EIIC/EIIB"/>
</dbReference>
<dbReference type="InterPro" id="IPR004796">
    <property type="entry name" value="PTS_IIC_cello"/>
</dbReference>
<feature type="transmembrane region" description="Helical" evidence="9">
    <location>
        <begin position="32"/>
        <end position="54"/>
    </location>
</feature>
<feature type="transmembrane region" description="Helical" evidence="9">
    <location>
        <begin position="187"/>
        <end position="207"/>
    </location>
</feature>
<keyword evidence="2 8" id="KW-0813">Transport</keyword>
<feature type="transmembrane region" description="Helical" evidence="9">
    <location>
        <begin position="103"/>
        <end position="124"/>
    </location>
</feature>
<evidence type="ECO:0000256" key="6">
    <source>
        <dbReference type="ARBA" id="ARBA00022989"/>
    </source>
</evidence>
<feature type="transmembrane region" description="Helical" evidence="9">
    <location>
        <begin position="219"/>
        <end position="239"/>
    </location>
</feature>
<dbReference type="InterPro" id="IPR004501">
    <property type="entry name" value="PTS_EIIC_3"/>
</dbReference>
<dbReference type="GO" id="GO:0009401">
    <property type="term" value="P:phosphoenolpyruvate-dependent sugar phosphotransferase system"/>
    <property type="evidence" value="ECO:0007669"/>
    <property type="project" value="InterPro"/>
</dbReference>
<proteinExistence type="predicted"/>
<evidence type="ECO:0000256" key="2">
    <source>
        <dbReference type="ARBA" id="ARBA00022448"/>
    </source>
</evidence>
<evidence type="ECO:0000256" key="3">
    <source>
        <dbReference type="ARBA" id="ARBA00022475"/>
    </source>
</evidence>
<gene>
    <name evidence="11" type="ORF">AXI58_04860</name>
</gene>
<comment type="function">
    <text evidence="8">The phosphoenolpyruvate-dependent sugar phosphotransferase system (PTS), a major carbohydrate active -transport system, catalyzes the phosphorylation of incoming sugar substrates concomitant with their translocation across the cell membrane.</text>
</comment>
<dbReference type="EMBL" id="LSBA01000039">
    <property type="protein sequence ID" value="KXZ13016.1"/>
    <property type="molecule type" value="Genomic_DNA"/>
</dbReference>
<feature type="transmembrane region" description="Helical" evidence="9">
    <location>
        <begin position="74"/>
        <end position="96"/>
    </location>
</feature>
<keyword evidence="6 9" id="KW-1133">Transmembrane helix</keyword>
<dbReference type="PANTHER" id="PTHR33989">
    <property type="match status" value="1"/>
</dbReference>
<organism evidence="11 12">
    <name type="scientific">Bacillus nakamurai</name>
    <dbReference type="NCBI Taxonomy" id="1793963"/>
    <lineage>
        <taxon>Bacteria</taxon>
        <taxon>Bacillati</taxon>
        <taxon>Bacillota</taxon>
        <taxon>Bacilli</taxon>
        <taxon>Bacillales</taxon>
        <taxon>Bacillaceae</taxon>
        <taxon>Bacillus</taxon>
    </lineage>
</organism>
<evidence type="ECO:0000313" key="11">
    <source>
        <dbReference type="EMBL" id="KXZ13016.1"/>
    </source>
</evidence>
<feature type="transmembrane region" description="Helical" evidence="9">
    <location>
        <begin position="144"/>
        <end position="166"/>
    </location>
</feature>
<feature type="transmembrane region" description="Helical" evidence="9">
    <location>
        <begin position="246"/>
        <end position="267"/>
    </location>
</feature>
<feature type="domain" description="PTS EIIC type-3" evidence="10">
    <location>
        <begin position="8"/>
        <end position="421"/>
    </location>
</feature>
<evidence type="ECO:0000256" key="7">
    <source>
        <dbReference type="ARBA" id="ARBA00023136"/>
    </source>
</evidence>
<evidence type="ECO:0000256" key="8">
    <source>
        <dbReference type="PIRNR" id="PIRNR006351"/>
    </source>
</evidence>
<feature type="transmembrane region" description="Helical" evidence="9">
    <location>
        <begin position="401"/>
        <end position="421"/>
    </location>
</feature>
<dbReference type="PANTHER" id="PTHR33989:SF11">
    <property type="entry name" value="LICHENAN PERMEASE IIC COMPONENT"/>
    <property type="match status" value="1"/>
</dbReference>
<dbReference type="PIRSF" id="PIRSF006351">
    <property type="entry name" value="PTS_EIIC-Cellobiose"/>
    <property type="match status" value="1"/>
</dbReference>
<keyword evidence="4 8" id="KW-0762">Sugar transport</keyword>
<dbReference type="NCBIfam" id="TIGR00410">
    <property type="entry name" value="lacE"/>
    <property type="match status" value="1"/>
</dbReference>
<feature type="transmembrane region" description="Helical" evidence="9">
    <location>
        <begin position="294"/>
        <end position="313"/>
    </location>
</feature>
<keyword evidence="7 8" id="KW-0472">Membrane</keyword>
<keyword evidence="12" id="KW-1185">Reference proteome</keyword>
<dbReference type="NCBIfam" id="TIGR00359">
    <property type="entry name" value="cello_pts_IIC"/>
    <property type="match status" value="1"/>
</dbReference>
<dbReference type="GO" id="GO:0005886">
    <property type="term" value="C:plasma membrane"/>
    <property type="evidence" value="ECO:0007669"/>
    <property type="project" value="UniProtKB-SubCell"/>
</dbReference>
<evidence type="ECO:0000256" key="9">
    <source>
        <dbReference type="SAM" id="Phobius"/>
    </source>
</evidence>
<dbReference type="RefSeq" id="WP_061523245.1">
    <property type="nucleotide sequence ID" value="NZ_JARLZY010000012.1"/>
</dbReference>
<dbReference type="PROSITE" id="PS51105">
    <property type="entry name" value="PTS_EIIC_TYPE_3"/>
    <property type="match status" value="1"/>
</dbReference>
<dbReference type="Pfam" id="PF02378">
    <property type="entry name" value="PTS_EIIC"/>
    <property type="match status" value="1"/>
</dbReference>
<dbReference type="GO" id="GO:1901264">
    <property type="term" value="P:carbohydrate derivative transport"/>
    <property type="evidence" value="ECO:0007669"/>
    <property type="project" value="TreeGrafter"/>
</dbReference>
<reference evidence="12" key="1">
    <citation type="submission" date="2016-02" db="EMBL/GenBank/DDBJ databases">
        <authorList>
            <person name="Dunlap C."/>
        </authorList>
    </citation>
    <scope>NUCLEOTIDE SEQUENCE [LARGE SCALE GENOMIC DNA]</scope>
    <source>
        <strain evidence="12">NRRL B-41092</strain>
    </source>
</reference>
<evidence type="ECO:0000256" key="4">
    <source>
        <dbReference type="ARBA" id="ARBA00022597"/>
    </source>
</evidence>
<comment type="subcellular location">
    <subcellularLocation>
        <location evidence="1">Cell membrane</location>
        <topology evidence="1">Multi-pass membrane protein</topology>
    </subcellularLocation>
</comment>
<dbReference type="Proteomes" id="UP000075430">
    <property type="component" value="Unassembled WGS sequence"/>
</dbReference>
<sequence>MSTFNRVMEEKIMPVAGKIAGQRHLRALRDGIILSMPLIIIGSVFLILTSLPIPGYAGFMANLFGEQWADKLGYPVNASFDIMALVAAFGIAYRLAESYEVDALSSGAIALAAFLLATPFQIPFMPDGAGKEVMVGGGIPITLLGSKGLFVAMIIAMLSTEVYRFIIQRNIVIKMPDGVPPAVSKSFVALIPGFIIITLVWLARLFIEMTPFESLHNVVGDLLGTPLSILGGSLGGSLVAEFVQMLLWSCGIHGASIIGGVMSPIWYGAMDANRLAFQAGEALPSIFTTQFFQIWINVGGSGATLALVLTMLVRSRSKQMKQLGRLGIGPALFNINEPIIFGMPLVMNPLLIVPFIIAPLLTITATYIGMSTGMVAKPAGIAVPWTMPPLISGYLATGGKISGSVMQLINLLITFIIYYPFFRIWDLQKWREEREAEKNITEET</sequence>
<evidence type="ECO:0000256" key="1">
    <source>
        <dbReference type="ARBA" id="ARBA00004651"/>
    </source>
</evidence>
<name>A0A150F275_9BACI</name>
<evidence type="ECO:0000256" key="5">
    <source>
        <dbReference type="ARBA" id="ARBA00022692"/>
    </source>
</evidence>
<accession>A0A150F275</accession>
<dbReference type="OrthoDB" id="1641940at2"/>
<dbReference type="AlphaFoldDB" id="A0A150F275"/>
<comment type="caution">
    <text evidence="11">The sequence shown here is derived from an EMBL/GenBank/DDBJ whole genome shotgun (WGS) entry which is preliminary data.</text>
</comment>
<evidence type="ECO:0000313" key="12">
    <source>
        <dbReference type="Proteomes" id="UP000075430"/>
    </source>
</evidence>
<keyword evidence="5 9" id="KW-0812">Transmembrane</keyword>
<dbReference type="GO" id="GO:0008982">
    <property type="term" value="F:protein-N(PI)-phosphohistidine-sugar phosphotransferase activity"/>
    <property type="evidence" value="ECO:0007669"/>
    <property type="project" value="UniProtKB-UniRule"/>
</dbReference>
<keyword evidence="3 8" id="KW-1003">Cell membrane</keyword>
<dbReference type="STRING" id="1793963.AXI58_04860"/>
<feature type="transmembrane region" description="Helical" evidence="9">
    <location>
        <begin position="350"/>
        <end position="370"/>
    </location>
</feature>